<feature type="transmembrane region" description="Helical" evidence="8">
    <location>
        <begin position="485"/>
        <end position="507"/>
    </location>
</feature>
<dbReference type="RefSeq" id="WP_121939370.1">
    <property type="nucleotide sequence ID" value="NZ_REFR01000013.1"/>
</dbReference>
<feature type="transmembrane region" description="Helical" evidence="8">
    <location>
        <begin position="245"/>
        <end position="268"/>
    </location>
</feature>
<comment type="caution">
    <text evidence="10">The sequence shown here is derived from an EMBL/GenBank/DDBJ whole genome shotgun (WGS) entry which is preliminary data.</text>
</comment>
<keyword evidence="2" id="KW-1003">Cell membrane</keyword>
<dbReference type="PANTHER" id="PTHR33362:SF7">
    <property type="entry name" value="SLL1103 PROTEIN"/>
    <property type="match status" value="1"/>
</dbReference>
<sequence length="519" mass="53821">MTGLTPWLTGGMFLVLVAVLMTGFPVAFAIAGTGLLFGIIGVASGVLDPGFLEILPNRLFENVIRNELLFAVPLFITMGVMLERSKVAEDLLDSMGQLFGSLRGGLGIAVTVVGALLAASTGIVGATVVTMGLLSLPTMLRRGYDPALATGSIAAAGTLGQIIPPSIVLILLADVMSSAWQQAQLNQMIFAPEPMSAGELFAGALVPGLILVGLYILYQAAMALFRPDSSPAMPQTQDGPLGPAFYGRLLTALLPPLILIVAVLGAILGGIATPTEAASVGAVGALLLGAARQGAARTAIIGALSGTALFALAALLDLRTTDDALLHLLAFGILMIFTAAFVYALITVHRSGVLKEVLSSSVRLSTMIYAILIGAALFSLVFRGLGGDAAIEAMLHALPGGTVGALIAVMLLMFVLGFFLDFIEITFVVVPIVAPVLLAMDGIAGPIWLGVLMAMNLQTSFLTPPFGFALFYLRGVADASVPTGAMYRGVIPFIIIQVIALLAIALFPDLVLWLPDHLF</sequence>
<proteinExistence type="predicted"/>
<evidence type="ECO:0000256" key="2">
    <source>
        <dbReference type="ARBA" id="ARBA00022475"/>
    </source>
</evidence>
<organism evidence="10 11">
    <name type="scientific">Eilatimonas milleporae</name>
    <dbReference type="NCBI Taxonomy" id="911205"/>
    <lineage>
        <taxon>Bacteria</taxon>
        <taxon>Pseudomonadati</taxon>
        <taxon>Pseudomonadota</taxon>
        <taxon>Alphaproteobacteria</taxon>
        <taxon>Kordiimonadales</taxon>
        <taxon>Kordiimonadaceae</taxon>
        <taxon>Eilatimonas</taxon>
    </lineage>
</organism>
<evidence type="ECO:0000313" key="10">
    <source>
        <dbReference type="EMBL" id="RMB04422.1"/>
    </source>
</evidence>
<feature type="transmembrane region" description="Helical" evidence="8">
    <location>
        <begin position="324"/>
        <end position="346"/>
    </location>
</feature>
<protein>
    <submittedName>
        <fullName evidence="10">Tripartite ATP-independent transporter DctM subunit</fullName>
    </submittedName>
</protein>
<dbReference type="PANTHER" id="PTHR33362">
    <property type="entry name" value="SIALIC ACID TRAP TRANSPORTER PERMEASE PROTEIN SIAT-RELATED"/>
    <property type="match status" value="1"/>
</dbReference>
<evidence type="ECO:0000256" key="7">
    <source>
        <dbReference type="RuleBase" id="RU369079"/>
    </source>
</evidence>
<feature type="transmembrane region" description="Helical" evidence="8">
    <location>
        <begin position="298"/>
        <end position="318"/>
    </location>
</feature>
<keyword evidence="7" id="KW-0813">Transport</keyword>
<feature type="transmembrane region" description="Helical" evidence="8">
    <location>
        <begin position="455"/>
        <end position="473"/>
    </location>
</feature>
<dbReference type="GO" id="GO:0022857">
    <property type="term" value="F:transmembrane transporter activity"/>
    <property type="evidence" value="ECO:0007669"/>
    <property type="project" value="UniProtKB-UniRule"/>
</dbReference>
<keyword evidence="6 8" id="KW-0472">Membrane</keyword>
<accession>A0A3M0C5B5</accession>
<comment type="subcellular location">
    <subcellularLocation>
        <location evidence="1 7">Cell inner membrane</location>
        <topology evidence="1 7">Multi-pass membrane protein</topology>
    </subcellularLocation>
</comment>
<evidence type="ECO:0000259" key="9">
    <source>
        <dbReference type="Pfam" id="PF06808"/>
    </source>
</evidence>
<reference evidence="10 11" key="1">
    <citation type="submission" date="2018-10" db="EMBL/GenBank/DDBJ databases">
        <title>Genomic Encyclopedia of Archaeal and Bacterial Type Strains, Phase II (KMG-II): from individual species to whole genera.</title>
        <authorList>
            <person name="Goeker M."/>
        </authorList>
    </citation>
    <scope>NUCLEOTIDE SEQUENCE [LARGE SCALE GENOMIC DNA]</scope>
    <source>
        <strain evidence="10 11">DSM 25217</strain>
    </source>
</reference>
<dbReference type="OrthoDB" id="7339120at2"/>
<evidence type="ECO:0000256" key="6">
    <source>
        <dbReference type="ARBA" id="ARBA00023136"/>
    </source>
</evidence>
<feature type="transmembrane region" description="Helical" evidence="8">
    <location>
        <begin position="367"/>
        <end position="385"/>
    </location>
</feature>
<gene>
    <name evidence="10" type="ORF">BXY39_2683</name>
</gene>
<comment type="function">
    <text evidence="7">Part of the tripartite ATP-independent periplasmic (TRAP) transport system.</text>
</comment>
<evidence type="ECO:0000256" key="3">
    <source>
        <dbReference type="ARBA" id="ARBA00022519"/>
    </source>
</evidence>
<evidence type="ECO:0000256" key="8">
    <source>
        <dbReference type="SAM" id="Phobius"/>
    </source>
</evidence>
<dbReference type="InParanoid" id="A0A3M0C5B5"/>
<dbReference type="EMBL" id="REFR01000013">
    <property type="protein sequence ID" value="RMB04422.1"/>
    <property type="molecule type" value="Genomic_DNA"/>
</dbReference>
<dbReference type="InterPro" id="IPR004681">
    <property type="entry name" value="TRAP_DctM"/>
</dbReference>
<evidence type="ECO:0000313" key="11">
    <source>
        <dbReference type="Proteomes" id="UP000271227"/>
    </source>
</evidence>
<dbReference type="Proteomes" id="UP000271227">
    <property type="component" value="Unassembled WGS sequence"/>
</dbReference>
<keyword evidence="3 7" id="KW-0997">Cell inner membrane</keyword>
<feature type="transmembrane region" description="Helical" evidence="8">
    <location>
        <begin position="102"/>
        <end position="135"/>
    </location>
</feature>
<feature type="transmembrane region" description="Helical" evidence="8">
    <location>
        <begin position="397"/>
        <end position="420"/>
    </location>
</feature>
<keyword evidence="4 8" id="KW-0812">Transmembrane</keyword>
<name>A0A3M0C5B5_9PROT</name>
<feature type="transmembrane region" description="Helical" evidence="8">
    <location>
        <begin position="427"/>
        <end position="449"/>
    </location>
</feature>
<keyword evidence="11" id="KW-1185">Reference proteome</keyword>
<dbReference type="GO" id="GO:0005886">
    <property type="term" value="C:plasma membrane"/>
    <property type="evidence" value="ECO:0007669"/>
    <property type="project" value="UniProtKB-SubCell"/>
</dbReference>
<evidence type="ECO:0000256" key="1">
    <source>
        <dbReference type="ARBA" id="ARBA00004429"/>
    </source>
</evidence>
<dbReference type="Pfam" id="PF06808">
    <property type="entry name" value="DctM"/>
    <property type="match status" value="1"/>
</dbReference>
<dbReference type="InterPro" id="IPR010656">
    <property type="entry name" value="DctM"/>
</dbReference>
<evidence type="ECO:0000256" key="4">
    <source>
        <dbReference type="ARBA" id="ARBA00022692"/>
    </source>
</evidence>
<feature type="transmembrane region" description="Helical" evidence="8">
    <location>
        <begin position="12"/>
        <end position="42"/>
    </location>
</feature>
<keyword evidence="5 8" id="KW-1133">Transmembrane helix</keyword>
<feature type="transmembrane region" description="Helical" evidence="8">
    <location>
        <begin position="200"/>
        <end position="225"/>
    </location>
</feature>
<dbReference type="AlphaFoldDB" id="A0A3M0C5B5"/>
<evidence type="ECO:0000256" key="5">
    <source>
        <dbReference type="ARBA" id="ARBA00022989"/>
    </source>
</evidence>
<feature type="domain" description="TRAP C4-dicarboxylate transport system permease DctM subunit" evidence="9">
    <location>
        <begin position="13"/>
        <end position="509"/>
    </location>
</feature>
<feature type="transmembrane region" description="Helical" evidence="8">
    <location>
        <begin position="147"/>
        <end position="180"/>
    </location>
</feature>